<dbReference type="Proteomes" id="UP000674143">
    <property type="component" value="Unassembled WGS sequence"/>
</dbReference>
<evidence type="ECO:0000313" key="1">
    <source>
        <dbReference type="EMBL" id="KAG5479803.1"/>
    </source>
</evidence>
<proteinExistence type="predicted"/>
<dbReference type="SUPFAM" id="SSF63491">
    <property type="entry name" value="BAG domain"/>
    <property type="match status" value="1"/>
</dbReference>
<organism evidence="1 2">
    <name type="scientific">Leishmania orientalis</name>
    <dbReference type="NCBI Taxonomy" id="2249476"/>
    <lineage>
        <taxon>Eukaryota</taxon>
        <taxon>Discoba</taxon>
        <taxon>Euglenozoa</taxon>
        <taxon>Kinetoplastea</taxon>
        <taxon>Metakinetoplastina</taxon>
        <taxon>Trypanosomatida</taxon>
        <taxon>Trypanosomatidae</taxon>
        <taxon>Leishmaniinae</taxon>
        <taxon>Leishmania</taxon>
    </lineage>
</organism>
<dbReference type="SMR" id="A0A836HNF7"/>
<sequence length="291" mass="31232">MWASRKPSTPAPPEACARTYVAVPSSLSSSSSSIDALPQWRLMSTISQRVFRLLAKYPAQYICASAAAALALTVTGTLLTRCLVHRWRDRVRGGRQGATVPALSHGVNTKNGRSVGASGALGWVKASSGRRGAEDGDDGVDFADPAESAFLAYVRRIRRQKEVPLMAALSDLETAAAQLAEVRRRHSGRDSVAEAERGDEYDCGLGGAREGSIDSGVDHGGALDDGTVSEAQAKVYRLAVVADELLTQWICSLDGVPVRQSEALKQRRKTMVQEAATLTRRISPHLPHIEE</sequence>
<comment type="caution">
    <text evidence="1">The sequence shown here is derived from an EMBL/GenBank/DDBJ whole genome shotgun (WGS) entry which is preliminary data.</text>
</comment>
<accession>A0A836HNF7</accession>
<protein>
    <recommendedName>
        <fullName evidence="3">BAG domain-containing protein</fullName>
    </recommendedName>
</protein>
<reference evidence="2" key="1">
    <citation type="journal article" date="2021" name="Microbiol. Resour. Announc.">
        <title>LGAAP: Leishmaniinae Genome Assembly and Annotation Pipeline.</title>
        <authorList>
            <person name="Almutairi H."/>
            <person name="Urbaniak M.D."/>
            <person name="Bates M.D."/>
            <person name="Jariyapan N."/>
            <person name="Kwakye-Nuako G."/>
            <person name="Thomaz-Soccol V."/>
            <person name="Al-Salem W.S."/>
            <person name="Dillon R.J."/>
            <person name="Bates P.A."/>
            <person name="Gatherer D."/>
        </authorList>
    </citation>
    <scope>NUCLEOTIDE SEQUENCE [LARGE SCALE GENOMIC DNA]</scope>
</reference>
<name>A0A836HNF7_9TRYP</name>
<evidence type="ECO:0000313" key="2">
    <source>
        <dbReference type="Proteomes" id="UP000674143"/>
    </source>
</evidence>
<dbReference type="RefSeq" id="XP_067063514.1">
    <property type="nucleotide sequence ID" value="XM_067207741.1"/>
</dbReference>
<keyword evidence="2" id="KW-1185">Reference proteome</keyword>
<gene>
    <name evidence="1" type="ORF">LSCM4_05811</name>
</gene>
<dbReference type="AlphaFoldDB" id="A0A836HNF7"/>
<evidence type="ECO:0008006" key="3">
    <source>
        <dbReference type="Google" id="ProtNLM"/>
    </source>
</evidence>
<dbReference type="EMBL" id="JAFHLR010000021">
    <property type="protein sequence ID" value="KAG5479803.1"/>
    <property type="molecule type" value="Genomic_DNA"/>
</dbReference>
<reference evidence="2" key="2">
    <citation type="journal article" date="2021" name="Sci. Data">
        <title>Chromosome-scale genome sequencing, assembly and annotation of six genomes from subfamily Leishmaniinae.</title>
        <authorList>
            <person name="Almutairi H."/>
            <person name="Urbaniak M.D."/>
            <person name="Bates M.D."/>
            <person name="Jariyapan N."/>
            <person name="Kwakye-Nuako G."/>
            <person name="Thomaz Soccol V."/>
            <person name="Al-Salem W.S."/>
            <person name="Dillon R.J."/>
            <person name="Bates P.A."/>
            <person name="Gatherer D."/>
        </authorList>
    </citation>
    <scope>NUCLEOTIDE SEQUENCE [LARGE SCALE GENOMIC DNA]</scope>
</reference>
<dbReference type="GeneID" id="92361675"/>
<dbReference type="KEGG" id="loi:92361675"/>